<comment type="caution">
    <text evidence="2">The sequence shown here is derived from an EMBL/GenBank/DDBJ whole genome shotgun (WGS) entry which is preliminary data.</text>
</comment>
<evidence type="ECO:0000256" key="1">
    <source>
        <dbReference type="SAM" id="MobiDB-lite"/>
    </source>
</evidence>
<gene>
    <name evidence="2" type="ORF">LMH87_003336</name>
</gene>
<accession>A0A9W8Q1R1</accession>
<dbReference type="RefSeq" id="XP_056048124.1">
    <property type="nucleotide sequence ID" value="XM_056204828.1"/>
</dbReference>
<reference evidence="2" key="1">
    <citation type="journal article" date="2023" name="Access Microbiol">
        <title>De-novo genome assembly for Akanthomyces muscarius, a biocontrol agent of insect agricultural pests.</title>
        <authorList>
            <person name="Erdos Z."/>
            <person name="Studholme D.J."/>
            <person name="Raymond B."/>
            <person name="Sharma M."/>
        </authorList>
    </citation>
    <scope>NUCLEOTIDE SEQUENCE</scope>
    <source>
        <strain evidence="2">Ve6</strain>
    </source>
</reference>
<keyword evidence="3" id="KW-1185">Reference proteome</keyword>
<evidence type="ECO:0000313" key="2">
    <source>
        <dbReference type="EMBL" id="KAJ4144454.1"/>
    </source>
</evidence>
<proteinExistence type="predicted"/>
<dbReference type="AlphaFoldDB" id="A0A9W8Q1R1"/>
<dbReference type="GeneID" id="80890495"/>
<evidence type="ECO:0000313" key="3">
    <source>
        <dbReference type="Proteomes" id="UP001144673"/>
    </source>
</evidence>
<dbReference type="KEGG" id="amus:LMH87_003336"/>
<dbReference type="EMBL" id="JAJHUN010000011">
    <property type="protein sequence ID" value="KAJ4144454.1"/>
    <property type="molecule type" value="Genomic_DNA"/>
</dbReference>
<sequence>MEAYYDFFTQIMPNHSIPWPVLFESKEQCPLGTTSSNNSLGAADAFGKCIDLACQENTSPLQKDMTDSTGHTLGVCQFELLGSDKPEHWKYWFRLPQPYLQTQGIKDKHNVIEAIVTSYQRCCKQAAESTAEPLRFCQSISASSAYSFALLKVDWQQVTQFRPLRGFASTRSSTKFENLKVASISAARPQLAVSAFGHWIQHNRPLISRYLGNNLDKMLRLTKSVNGVLGLRLSYQQGLRNGFDSLGDLCHRTTRAISIPTISANRLLPQKSVWSFRKRVTTSNEPSPAEHTTAPALTFLRGPRQAPE</sequence>
<dbReference type="Proteomes" id="UP001144673">
    <property type="component" value="Chromosome 2"/>
</dbReference>
<name>A0A9W8Q1R1_AKAMU</name>
<organism evidence="2 3">
    <name type="scientific">Akanthomyces muscarius</name>
    <name type="common">Entomopathogenic fungus</name>
    <name type="synonym">Lecanicillium muscarium</name>
    <dbReference type="NCBI Taxonomy" id="2231603"/>
    <lineage>
        <taxon>Eukaryota</taxon>
        <taxon>Fungi</taxon>
        <taxon>Dikarya</taxon>
        <taxon>Ascomycota</taxon>
        <taxon>Pezizomycotina</taxon>
        <taxon>Sordariomycetes</taxon>
        <taxon>Hypocreomycetidae</taxon>
        <taxon>Hypocreales</taxon>
        <taxon>Cordycipitaceae</taxon>
        <taxon>Akanthomyces</taxon>
    </lineage>
</organism>
<protein>
    <submittedName>
        <fullName evidence="2">Uncharacterized protein</fullName>
    </submittedName>
</protein>
<feature type="region of interest" description="Disordered" evidence="1">
    <location>
        <begin position="279"/>
        <end position="308"/>
    </location>
</feature>